<dbReference type="Gene3D" id="3.90.950.10">
    <property type="match status" value="1"/>
</dbReference>
<evidence type="ECO:0000256" key="4">
    <source>
        <dbReference type="HAMAP-Rule" id="MF_00528"/>
    </source>
</evidence>
<comment type="function">
    <text evidence="4">Nucleoside triphosphate pyrophosphatase that hydrolyzes dTTP and UTP. May have a dual role in cell division arrest and in preventing the incorporation of modified nucleotides into cellular nucleic acids.</text>
</comment>
<feature type="site" description="Important for substrate specificity" evidence="4">
    <location>
        <position position="76"/>
    </location>
</feature>
<comment type="cofactor">
    <cofactor evidence="1 4">
        <name>a divalent metal cation</name>
        <dbReference type="ChEBI" id="CHEBI:60240"/>
    </cofactor>
</comment>
<evidence type="ECO:0000313" key="6">
    <source>
        <dbReference type="Proteomes" id="UP000188181"/>
    </source>
</evidence>
<dbReference type="STRING" id="1851148.SMSP2_02159"/>
<dbReference type="KEGG" id="pbas:SMSP2_02159"/>
<dbReference type="EC" id="3.6.1.9" evidence="4"/>
<reference evidence="6" key="1">
    <citation type="submission" date="2017-02" db="EMBL/GenBank/DDBJ databases">
        <title>Comparative genomics and description of representatives of a novel lineage of planctomycetes thriving in anoxic sediments.</title>
        <authorList>
            <person name="Spring S."/>
            <person name="Bunk B."/>
            <person name="Sproer C."/>
        </authorList>
    </citation>
    <scope>NUCLEOTIDE SEQUENCE [LARGE SCALE GENOMIC DNA]</scope>
    <source>
        <strain evidence="6">SM-Chi-D1</strain>
    </source>
</reference>
<keyword evidence="2 4" id="KW-0378">Hydrolase</keyword>
<organism evidence="5 6">
    <name type="scientific">Limihaloglobus sulfuriphilus</name>
    <dbReference type="NCBI Taxonomy" id="1851148"/>
    <lineage>
        <taxon>Bacteria</taxon>
        <taxon>Pseudomonadati</taxon>
        <taxon>Planctomycetota</taxon>
        <taxon>Phycisphaerae</taxon>
        <taxon>Sedimentisphaerales</taxon>
        <taxon>Sedimentisphaeraceae</taxon>
        <taxon>Limihaloglobus</taxon>
    </lineage>
</organism>
<dbReference type="InterPro" id="IPR029001">
    <property type="entry name" value="ITPase-like_fam"/>
</dbReference>
<dbReference type="SUPFAM" id="SSF52972">
    <property type="entry name" value="ITPase-like"/>
    <property type="match status" value="1"/>
</dbReference>
<dbReference type="PANTHER" id="PTHR43213:SF5">
    <property type="entry name" value="BIFUNCTIONAL DTTP_UTP PYROPHOSPHATASE_METHYLTRANSFERASE PROTEIN-RELATED"/>
    <property type="match status" value="1"/>
</dbReference>
<proteinExistence type="inferred from homology"/>
<dbReference type="EMBL" id="CP019646">
    <property type="protein sequence ID" value="AQQ71781.1"/>
    <property type="molecule type" value="Genomic_DNA"/>
</dbReference>
<keyword evidence="4" id="KW-0963">Cytoplasm</keyword>
<dbReference type="GO" id="GO:0005737">
    <property type="term" value="C:cytoplasm"/>
    <property type="evidence" value="ECO:0007669"/>
    <property type="project" value="UniProtKB-SubCell"/>
</dbReference>
<dbReference type="RefSeq" id="WP_146683922.1">
    <property type="nucleotide sequence ID" value="NZ_CP019646.1"/>
</dbReference>
<evidence type="ECO:0000256" key="2">
    <source>
        <dbReference type="ARBA" id="ARBA00022801"/>
    </source>
</evidence>
<evidence type="ECO:0000313" key="5">
    <source>
        <dbReference type="EMBL" id="AQQ71781.1"/>
    </source>
</evidence>
<dbReference type="Proteomes" id="UP000188181">
    <property type="component" value="Chromosome"/>
</dbReference>
<name>A0A1Q2MGG9_9BACT</name>
<keyword evidence="6" id="KW-1185">Reference proteome</keyword>
<dbReference type="GO" id="GO:0036218">
    <property type="term" value="F:dTTP diphosphatase activity"/>
    <property type="evidence" value="ECO:0007669"/>
    <property type="project" value="RHEA"/>
</dbReference>
<comment type="similarity">
    <text evidence="4">Belongs to the Maf family. YhdE subfamily.</text>
</comment>
<dbReference type="PANTHER" id="PTHR43213">
    <property type="entry name" value="BIFUNCTIONAL DTTP/UTP PYROPHOSPHATASE/METHYLTRANSFERASE PROTEIN-RELATED"/>
    <property type="match status" value="1"/>
</dbReference>
<dbReference type="AlphaFoldDB" id="A0A1Q2MGG9"/>
<comment type="catalytic activity">
    <reaction evidence="4">
        <text>dTTP + H2O = dTMP + diphosphate + H(+)</text>
        <dbReference type="Rhea" id="RHEA:28534"/>
        <dbReference type="ChEBI" id="CHEBI:15377"/>
        <dbReference type="ChEBI" id="CHEBI:15378"/>
        <dbReference type="ChEBI" id="CHEBI:33019"/>
        <dbReference type="ChEBI" id="CHEBI:37568"/>
        <dbReference type="ChEBI" id="CHEBI:63528"/>
        <dbReference type="EC" id="3.6.1.9"/>
    </reaction>
</comment>
<dbReference type="GO" id="GO:0009117">
    <property type="term" value="P:nucleotide metabolic process"/>
    <property type="evidence" value="ECO:0007669"/>
    <property type="project" value="UniProtKB-KW"/>
</dbReference>
<protein>
    <recommendedName>
        <fullName evidence="4">dTTP/UTP pyrophosphatase</fullName>
        <shortName evidence="4">dTTPase/UTPase</shortName>
        <ecNumber evidence="4">3.6.1.9</ecNumber>
    </recommendedName>
    <alternativeName>
        <fullName evidence="4">Nucleoside triphosphate pyrophosphatase</fullName>
    </alternativeName>
    <alternativeName>
        <fullName evidence="4">Nucleotide pyrophosphatase</fullName>
        <shortName evidence="4">Nucleotide PPase</shortName>
    </alternativeName>
</protein>
<evidence type="ECO:0000256" key="1">
    <source>
        <dbReference type="ARBA" id="ARBA00001968"/>
    </source>
</evidence>
<feature type="active site" description="Proton acceptor" evidence="4">
    <location>
        <position position="75"/>
    </location>
</feature>
<comment type="catalytic activity">
    <reaction evidence="4">
        <text>UTP + H2O = UMP + diphosphate + H(+)</text>
        <dbReference type="Rhea" id="RHEA:29395"/>
        <dbReference type="ChEBI" id="CHEBI:15377"/>
        <dbReference type="ChEBI" id="CHEBI:15378"/>
        <dbReference type="ChEBI" id="CHEBI:33019"/>
        <dbReference type="ChEBI" id="CHEBI:46398"/>
        <dbReference type="ChEBI" id="CHEBI:57865"/>
        <dbReference type="EC" id="3.6.1.9"/>
    </reaction>
</comment>
<accession>A0A1Q2MGG9</accession>
<dbReference type="CDD" id="cd00555">
    <property type="entry name" value="Maf"/>
    <property type="match status" value="1"/>
</dbReference>
<gene>
    <name evidence="5" type="primary">maf</name>
    <name evidence="5" type="ORF">SMSP2_02159</name>
</gene>
<evidence type="ECO:0000256" key="3">
    <source>
        <dbReference type="ARBA" id="ARBA00023080"/>
    </source>
</evidence>
<dbReference type="OrthoDB" id="9807767at2"/>
<dbReference type="InterPro" id="IPR003697">
    <property type="entry name" value="Maf-like"/>
</dbReference>
<dbReference type="Pfam" id="PF02545">
    <property type="entry name" value="Maf"/>
    <property type="match status" value="1"/>
</dbReference>
<dbReference type="HAMAP" id="MF_00528">
    <property type="entry name" value="Maf"/>
    <property type="match status" value="1"/>
</dbReference>
<dbReference type="PIRSF" id="PIRSF006305">
    <property type="entry name" value="Maf"/>
    <property type="match status" value="1"/>
</dbReference>
<comment type="subcellular location">
    <subcellularLocation>
        <location evidence="4">Cytoplasm</location>
    </subcellularLocation>
</comment>
<feature type="site" description="Important for substrate specificity" evidence="4">
    <location>
        <position position="160"/>
    </location>
</feature>
<sequence>MSKNNEPFILASSSPRRSELLKEAGYEFEVLPSGIDENAYPADGLSVFEYASILAKAKAFAVALKHPGRLVLGADSIVRQDDSIIGKPADAKDADSIIRRLFASPHELVSAVAFICIDTGTELIDTDVTTVYPKKISEDNIVDYVKSGDWKGKAGAYGIQDPQSDKFIERIEGSFTNVMGLPMEKTSRYLDRLLRLRTQ</sequence>
<keyword evidence="3 4" id="KW-0546">Nucleotide metabolism</keyword>
<feature type="site" description="Important for substrate specificity" evidence="4">
    <location>
        <position position="16"/>
    </location>
</feature>
<comment type="caution">
    <text evidence="4">Lacks conserved residue(s) required for the propagation of feature annotation.</text>
</comment>
<dbReference type="NCBIfam" id="TIGR00172">
    <property type="entry name" value="maf"/>
    <property type="match status" value="1"/>
</dbReference>
<dbReference type="GO" id="GO:0036221">
    <property type="term" value="F:UTP diphosphatase activity"/>
    <property type="evidence" value="ECO:0007669"/>
    <property type="project" value="RHEA"/>
</dbReference>